<dbReference type="EC" id="2.7.1.172" evidence="1"/>
<proteinExistence type="predicted"/>
<dbReference type="InterPro" id="IPR016477">
    <property type="entry name" value="Fructo-/Ketosamine-3-kinase"/>
</dbReference>
<reference evidence="3 4" key="1">
    <citation type="journal article" date="2025" name="Microbiol. Resour. Announc.">
        <title>Draft genome sequences for Neonectria magnoliae and Neonectria punicea, canker pathogens of Liriodendron tulipifera and Acer saccharum in West Virginia.</title>
        <authorList>
            <person name="Petronek H.M."/>
            <person name="Kasson M.T."/>
            <person name="Metheny A.M."/>
            <person name="Stauder C.M."/>
            <person name="Lovett B."/>
            <person name="Lynch S.C."/>
            <person name="Garnas J.R."/>
            <person name="Kasson L.R."/>
            <person name="Stajich J.E."/>
        </authorList>
    </citation>
    <scope>NUCLEOTIDE SEQUENCE [LARGE SCALE GENOMIC DNA]</scope>
    <source>
        <strain evidence="3 4">NRRL 64651</strain>
    </source>
</reference>
<evidence type="ECO:0000256" key="1">
    <source>
        <dbReference type="ARBA" id="ARBA00011961"/>
    </source>
</evidence>
<gene>
    <name evidence="3" type="ORF">QQZ08_002771</name>
</gene>
<protein>
    <recommendedName>
        <fullName evidence="1">protein-ribulosamine 3-kinase</fullName>
        <ecNumber evidence="1">2.7.1.172</ecNumber>
    </recommendedName>
</protein>
<comment type="catalytic activity">
    <reaction evidence="2">
        <text>N(6)-D-ribulosyl-L-lysyl-[protein] + ATP = N(6)-(3-O-phospho-D-ribulosyl)-L-lysyl-[protein] + ADP + H(+)</text>
        <dbReference type="Rhea" id="RHEA:48432"/>
        <dbReference type="Rhea" id="RHEA-COMP:12103"/>
        <dbReference type="Rhea" id="RHEA-COMP:12104"/>
        <dbReference type="ChEBI" id="CHEBI:15378"/>
        <dbReference type="ChEBI" id="CHEBI:30616"/>
        <dbReference type="ChEBI" id="CHEBI:90418"/>
        <dbReference type="ChEBI" id="CHEBI:90420"/>
        <dbReference type="ChEBI" id="CHEBI:456216"/>
        <dbReference type="EC" id="2.7.1.172"/>
    </reaction>
    <physiologicalReaction direction="left-to-right" evidence="2">
        <dbReference type="Rhea" id="RHEA:48433"/>
    </physiologicalReaction>
</comment>
<organism evidence="3 4">
    <name type="scientific">Neonectria magnoliae</name>
    <dbReference type="NCBI Taxonomy" id="2732573"/>
    <lineage>
        <taxon>Eukaryota</taxon>
        <taxon>Fungi</taxon>
        <taxon>Dikarya</taxon>
        <taxon>Ascomycota</taxon>
        <taxon>Pezizomycotina</taxon>
        <taxon>Sordariomycetes</taxon>
        <taxon>Hypocreomycetidae</taxon>
        <taxon>Hypocreales</taxon>
        <taxon>Nectriaceae</taxon>
        <taxon>Neonectria</taxon>
    </lineage>
</organism>
<dbReference type="Pfam" id="PF03881">
    <property type="entry name" value="Fructosamin_kin"/>
    <property type="match status" value="1"/>
</dbReference>
<dbReference type="Proteomes" id="UP001498421">
    <property type="component" value="Unassembled WGS sequence"/>
</dbReference>
<accession>A0ABR1ID44</accession>
<keyword evidence="4" id="KW-1185">Reference proteome</keyword>
<dbReference type="EMBL" id="JAZAVK010000017">
    <property type="protein sequence ID" value="KAK7430727.1"/>
    <property type="molecule type" value="Genomic_DNA"/>
</dbReference>
<name>A0ABR1ID44_9HYPO</name>
<evidence type="ECO:0000313" key="3">
    <source>
        <dbReference type="EMBL" id="KAK7430727.1"/>
    </source>
</evidence>
<dbReference type="PANTHER" id="PTHR12149:SF8">
    <property type="entry name" value="PROTEIN-RIBULOSAMINE 3-KINASE"/>
    <property type="match status" value="1"/>
</dbReference>
<evidence type="ECO:0000313" key="4">
    <source>
        <dbReference type="Proteomes" id="UP001498421"/>
    </source>
</evidence>
<dbReference type="InterPro" id="IPR011009">
    <property type="entry name" value="Kinase-like_dom_sf"/>
</dbReference>
<comment type="caution">
    <text evidence="3">The sequence shown here is derived from an EMBL/GenBank/DDBJ whole genome shotgun (WGS) entry which is preliminary data.</text>
</comment>
<dbReference type="PANTHER" id="PTHR12149">
    <property type="entry name" value="FRUCTOSAMINE 3 KINASE-RELATED PROTEIN"/>
    <property type="match status" value="1"/>
</dbReference>
<dbReference type="SUPFAM" id="SSF56112">
    <property type="entry name" value="Protein kinase-like (PK-like)"/>
    <property type="match status" value="1"/>
</dbReference>
<sequence>METKPVQADRDSENVQLDKAVISKLPPGCKVLSVSPSGESQWVDTAMIVVQFQDGGKVNFFKKSAGGAAASAMMKGTFEAEQALYTFVPGQVPKPIACGAYINDPSTNFYLCDFVEMNDDVPTTRGWASTVSALHLKSMGKSPTGQFGFYVTTHLANVPVNNTWQSTWEAFWKQQMESLFDREKQLHEPDEENESLKLAYLDSVIPRYLRPLESNGKSITPCLIHSDLWPGNIKPKSSSNELCIFDACAYWGHNEGLFPSRSGSSKYRH</sequence>
<dbReference type="Gene3D" id="3.90.1200.10">
    <property type="match status" value="1"/>
</dbReference>
<evidence type="ECO:0000256" key="2">
    <source>
        <dbReference type="ARBA" id="ARBA00048655"/>
    </source>
</evidence>